<evidence type="ECO:0000256" key="1">
    <source>
        <dbReference type="SAM" id="Phobius"/>
    </source>
</evidence>
<dbReference type="STRING" id="145854.GA0074692_3852"/>
<dbReference type="EMBL" id="FMHW01000002">
    <property type="protein sequence ID" value="SCL34520.1"/>
    <property type="molecule type" value="Genomic_DNA"/>
</dbReference>
<dbReference type="OrthoDB" id="4802216at2"/>
<gene>
    <name evidence="2" type="ORF">GA0074692_3852</name>
</gene>
<proteinExistence type="predicted"/>
<dbReference type="AlphaFoldDB" id="A0A1C6SYE9"/>
<evidence type="ECO:0000313" key="3">
    <source>
        <dbReference type="Proteomes" id="UP000198959"/>
    </source>
</evidence>
<accession>A0A1C6SYE9</accession>
<feature type="transmembrane region" description="Helical" evidence="1">
    <location>
        <begin position="64"/>
        <end position="88"/>
    </location>
</feature>
<dbReference type="RefSeq" id="WP_091646477.1">
    <property type="nucleotide sequence ID" value="NZ_FMHW01000002.1"/>
</dbReference>
<dbReference type="Proteomes" id="UP000198959">
    <property type="component" value="Unassembled WGS sequence"/>
</dbReference>
<keyword evidence="1" id="KW-0812">Transmembrane</keyword>
<keyword evidence="1" id="KW-1133">Transmembrane helix</keyword>
<reference evidence="3" key="1">
    <citation type="submission" date="2016-06" db="EMBL/GenBank/DDBJ databases">
        <authorList>
            <person name="Varghese N."/>
            <person name="Submissions Spin"/>
        </authorList>
    </citation>
    <scope>NUCLEOTIDE SEQUENCE [LARGE SCALE GENOMIC DNA]</scope>
    <source>
        <strain evidence="3">DSM 43817</strain>
    </source>
</reference>
<protein>
    <submittedName>
        <fullName evidence="2">Uncharacterized protein</fullName>
    </submittedName>
</protein>
<evidence type="ECO:0000313" key="2">
    <source>
        <dbReference type="EMBL" id="SCL34520.1"/>
    </source>
</evidence>
<organism evidence="2 3">
    <name type="scientific">Micromonospora pallida</name>
    <dbReference type="NCBI Taxonomy" id="145854"/>
    <lineage>
        <taxon>Bacteria</taxon>
        <taxon>Bacillati</taxon>
        <taxon>Actinomycetota</taxon>
        <taxon>Actinomycetes</taxon>
        <taxon>Micromonosporales</taxon>
        <taxon>Micromonosporaceae</taxon>
        <taxon>Micromonospora</taxon>
    </lineage>
</organism>
<sequence length="92" mass="9791">MVDVFPGLRGRIRDRFGGAGPLRALGHQFGDWLERGQHANPATVVRVETALARYLADAANVGRWWGAAAGVVGGLGAALVVTVAAWIWQVWG</sequence>
<keyword evidence="3" id="KW-1185">Reference proteome</keyword>
<keyword evidence="1" id="KW-0472">Membrane</keyword>
<name>A0A1C6SYE9_9ACTN</name>